<dbReference type="PROSITE" id="PS00981">
    <property type="entry name" value="G_PROTEIN_RECEP_F3_3"/>
    <property type="match status" value="1"/>
</dbReference>
<reference evidence="14" key="2">
    <citation type="submission" date="2025-09" db="UniProtKB">
        <authorList>
            <consortium name="Ensembl"/>
        </authorList>
    </citation>
    <scope>IDENTIFICATION</scope>
</reference>
<keyword evidence="7" id="KW-0297">G-protein coupled receptor</keyword>
<evidence type="ECO:0000256" key="7">
    <source>
        <dbReference type="ARBA" id="ARBA00023040"/>
    </source>
</evidence>
<dbReference type="InterPro" id="IPR004073">
    <property type="entry name" value="GPCR_3_vmron_rcpt_2"/>
</dbReference>
<comment type="similarity">
    <text evidence="2">Belongs to the G-protein coupled receptor 3 family.</text>
</comment>
<dbReference type="PANTHER" id="PTHR24061">
    <property type="entry name" value="CALCIUM-SENSING RECEPTOR-RELATED"/>
    <property type="match status" value="1"/>
</dbReference>
<dbReference type="Pfam" id="PF00003">
    <property type="entry name" value="7tm_3"/>
    <property type="match status" value="1"/>
</dbReference>
<keyword evidence="3" id="KW-1003">Cell membrane</keyword>
<dbReference type="PRINTS" id="PR01535">
    <property type="entry name" value="VOMERONASL2R"/>
</dbReference>
<feature type="transmembrane region" description="Helical" evidence="12">
    <location>
        <begin position="671"/>
        <end position="694"/>
    </location>
</feature>
<dbReference type="InterPro" id="IPR028082">
    <property type="entry name" value="Peripla_BP_I"/>
</dbReference>
<keyword evidence="10" id="KW-0325">Glycoprotein</keyword>
<dbReference type="FunFam" id="2.10.50.30:FF:000002">
    <property type="entry name" value="Vomeronasal 2 receptor, h1"/>
    <property type="match status" value="1"/>
</dbReference>
<evidence type="ECO:0000256" key="3">
    <source>
        <dbReference type="ARBA" id="ARBA00022475"/>
    </source>
</evidence>
<keyword evidence="6 12" id="KW-1133">Transmembrane helix</keyword>
<feature type="domain" description="G-protein coupled receptors family 3 profile" evidence="13">
    <location>
        <begin position="512"/>
        <end position="776"/>
    </location>
</feature>
<dbReference type="Proteomes" id="UP000694569">
    <property type="component" value="Unplaced"/>
</dbReference>
<evidence type="ECO:0000256" key="4">
    <source>
        <dbReference type="ARBA" id="ARBA00022692"/>
    </source>
</evidence>
<evidence type="ECO:0000256" key="1">
    <source>
        <dbReference type="ARBA" id="ARBA00004651"/>
    </source>
</evidence>
<keyword evidence="5" id="KW-0732">Signal</keyword>
<dbReference type="GeneTree" id="ENSGT00950000182788"/>
<evidence type="ECO:0000313" key="15">
    <source>
        <dbReference type="Proteomes" id="UP000694569"/>
    </source>
</evidence>
<keyword evidence="11" id="KW-0807">Transducer</keyword>
<evidence type="ECO:0000256" key="9">
    <source>
        <dbReference type="ARBA" id="ARBA00023170"/>
    </source>
</evidence>
<name>A0A8C5MR31_9ANUR</name>
<keyword evidence="15" id="KW-1185">Reference proteome</keyword>
<comment type="subcellular location">
    <subcellularLocation>
        <location evidence="1">Cell membrane</location>
        <topology evidence="1">Multi-pass membrane protein</topology>
    </subcellularLocation>
</comment>
<feature type="transmembrane region" description="Helical" evidence="12">
    <location>
        <begin position="738"/>
        <end position="762"/>
    </location>
</feature>
<feature type="transmembrane region" description="Helical" evidence="12">
    <location>
        <begin position="547"/>
        <end position="571"/>
    </location>
</feature>
<keyword evidence="9" id="KW-0675">Receptor</keyword>
<dbReference type="PRINTS" id="PR00248">
    <property type="entry name" value="GPCRMGR"/>
</dbReference>
<dbReference type="InterPro" id="IPR001828">
    <property type="entry name" value="ANF_lig-bd_rcpt"/>
</dbReference>
<dbReference type="InterPro" id="IPR017978">
    <property type="entry name" value="GPCR_3_C"/>
</dbReference>
<dbReference type="Ensembl" id="ENSLLET00000019119.1">
    <property type="protein sequence ID" value="ENSLLEP00000018395.1"/>
    <property type="gene ID" value="ENSLLEG00000011681.1"/>
</dbReference>
<dbReference type="InterPro" id="IPR011500">
    <property type="entry name" value="GPCR_3_9-Cys_dom"/>
</dbReference>
<protein>
    <recommendedName>
        <fullName evidence="13">G-protein coupled receptors family 3 profile domain-containing protein</fullName>
    </recommendedName>
</protein>
<dbReference type="FunFam" id="3.40.50.2300:FF:000016">
    <property type="entry name" value="Taste 1 receptor member 2"/>
    <property type="match status" value="1"/>
</dbReference>
<dbReference type="AlphaFoldDB" id="A0A8C5MR31"/>
<dbReference type="GO" id="GO:0004930">
    <property type="term" value="F:G protein-coupled receptor activity"/>
    <property type="evidence" value="ECO:0007669"/>
    <property type="project" value="UniProtKB-KW"/>
</dbReference>
<dbReference type="Pfam" id="PF01094">
    <property type="entry name" value="ANF_receptor"/>
    <property type="match status" value="1"/>
</dbReference>
<evidence type="ECO:0000256" key="2">
    <source>
        <dbReference type="ARBA" id="ARBA00007242"/>
    </source>
</evidence>
<dbReference type="OrthoDB" id="5984008at2759"/>
<evidence type="ECO:0000259" key="13">
    <source>
        <dbReference type="PROSITE" id="PS50259"/>
    </source>
</evidence>
<keyword evidence="8 12" id="KW-0472">Membrane</keyword>
<dbReference type="InterPro" id="IPR000337">
    <property type="entry name" value="GPCR_3"/>
</dbReference>
<dbReference type="InterPro" id="IPR017979">
    <property type="entry name" value="GPCR_3_CS"/>
</dbReference>
<evidence type="ECO:0000256" key="10">
    <source>
        <dbReference type="ARBA" id="ARBA00023180"/>
    </source>
</evidence>
<evidence type="ECO:0000256" key="11">
    <source>
        <dbReference type="ARBA" id="ARBA00023224"/>
    </source>
</evidence>
<dbReference type="PANTHER" id="PTHR24061:SF601">
    <property type="entry name" value="EXTRACELLULAR CALCIUM-SENSING RECEPTOR"/>
    <property type="match status" value="1"/>
</dbReference>
<dbReference type="InterPro" id="IPR038550">
    <property type="entry name" value="GPCR_3_9-Cys_sf"/>
</dbReference>
<dbReference type="PROSITE" id="PS50259">
    <property type="entry name" value="G_PROTEIN_RECEP_F3_4"/>
    <property type="match status" value="1"/>
</dbReference>
<evidence type="ECO:0000256" key="12">
    <source>
        <dbReference type="SAM" id="Phobius"/>
    </source>
</evidence>
<dbReference type="GO" id="GO:0005886">
    <property type="term" value="C:plasma membrane"/>
    <property type="evidence" value="ECO:0007669"/>
    <property type="project" value="UniProtKB-SubCell"/>
</dbReference>
<organism evidence="14 15">
    <name type="scientific">Leptobrachium leishanense</name>
    <name type="common">Leishan spiny toad</name>
    <dbReference type="NCBI Taxonomy" id="445787"/>
    <lineage>
        <taxon>Eukaryota</taxon>
        <taxon>Metazoa</taxon>
        <taxon>Chordata</taxon>
        <taxon>Craniata</taxon>
        <taxon>Vertebrata</taxon>
        <taxon>Euteleostomi</taxon>
        <taxon>Amphibia</taxon>
        <taxon>Batrachia</taxon>
        <taxon>Anura</taxon>
        <taxon>Pelobatoidea</taxon>
        <taxon>Megophryidae</taxon>
        <taxon>Leptobrachium</taxon>
    </lineage>
</organism>
<feature type="transmembrane region" description="Helical" evidence="12">
    <location>
        <begin position="512"/>
        <end position="535"/>
    </location>
</feature>
<dbReference type="Gene3D" id="3.40.50.2300">
    <property type="match status" value="2"/>
</dbReference>
<feature type="transmembrane region" description="Helical" evidence="12">
    <location>
        <begin position="583"/>
        <end position="604"/>
    </location>
</feature>
<dbReference type="Pfam" id="PF07562">
    <property type="entry name" value="NCD3G"/>
    <property type="match status" value="1"/>
</dbReference>
<reference evidence="14" key="1">
    <citation type="submission" date="2025-08" db="UniProtKB">
        <authorList>
            <consortium name="Ensembl"/>
        </authorList>
    </citation>
    <scope>IDENTIFICATION</scope>
</reference>
<evidence type="ECO:0000313" key="14">
    <source>
        <dbReference type="Ensembl" id="ENSLLEP00000018395.1"/>
    </source>
</evidence>
<evidence type="ECO:0000256" key="6">
    <source>
        <dbReference type="ARBA" id="ARBA00022989"/>
    </source>
</evidence>
<evidence type="ECO:0000256" key="5">
    <source>
        <dbReference type="ARBA" id="ARBA00022729"/>
    </source>
</evidence>
<dbReference type="InterPro" id="IPR000068">
    <property type="entry name" value="GPCR_3_Ca_sens_rcpt-rel"/>
</dbReference>
<evidence type="ECO:0000256" key="8">
    <source>
        <dbReference type="ARBA" id="ARBA00023136"/>
    </source>
</evidence>
<dbReference type="Gene3D" id="2.10.50.30">
    <property type="entry name" value="GPCR, family 3, nine cysteines domain"/>
    <property type="match status" value="1"/>
</dbReference>
<dbReference type="SUPFAM" id="SSF53822">
    <property type="entry name" value="Periplasmic binding protein-like I"/>
    <property type="match status" value="1"/>
</dbReference>
<sequence length="778" mass="86652">GYLMASFQQLQALRFALHEINKNGILPNITLGFQAYDSCALLRYDLEGALQMLTGLDRHIPNYRCLTDAPLSSIIGSAISTHSVLLASILGIYNFPQVSQFSTSAILSDHIRFPSFFRTVPSDVFQSKGLAHLVVHLRWTWVGLVASDNDYGQLGIQLLQQEIVKAGACVAFNEKILTSSPDRNAPHIVKIIKTSTAKVVVLYATGFDTVPVLNEMAKQNVTGKILVASEGWSTSTLASLGKFSVFLSGTIGLAIQSGTIPELKQFLNTINPSMSLGRAWIKIFWELAFNCRFISDKNETGSLDTNVKECTGSENLENLQNAYKDVSNLRSTYSVYTAVLVVANSLHKNIYSCFVFPVLQFMYYLKKVRFKLNSGREVYFDKNGDPPAVYDIVNWQLSPSGNMRYVKVGSFDMTAPPGNIFTMNTSSIQWNSGENEVPISACSQSCPPGSWKAARRGEPVCCYDCVPCPQGEISNQTDSFTCIKCPWDMWPNQEKSICLPKPMEYLSYEEPLGTTLTCTSTISSLVPVVILKLFLQFKTTPIVKANNYSLSCLLLLSLSFCFLCSLMFIGFPKAENCLVRQAAFGMVFSLSISCILAKTIMVVFAFMATKPGSNLKKWTSPWMSYMIISICLFLQFILCITWLSINPPFLEQNIETQPRLIILQCNEGSPTAFWCMLGYLGLLATISFVVAFLARRLPDSFNEAKYITFSMLAFLSVWVSYIPASLSSQGKYTVAMEVFAILASSWAIVFCMFAPKCFIILFRPSMNSREYVMKKART</sequence>
<feature type="transmembrane region" description="Helical" evidence="12">
    <location>
        <begin position="706"/>
        <end position="726"/>
    </location>
</feature>
<keyword evidence="4 12" id="KW-0812">Transmembrane</keyword>
<proteinExistence type="inferred from homology"/>
<feature type="transmembrane region" description="Helical" evidence="12">
    <location>
        <begin position="625"/>
        <end position="645"/>
    </location>
</feature>
<accession>A0A8C5MR31</accession>